<dbReference type="Gene3D" id="3.30.565.10">
    <property type="entry name" value="Histidine kinase-like ATPase, C-terminal domain"/>
    <property type="match status" value="1"/>
</dbReference>
<dbReference type="AlphaFoldDB" id="A0A1G8J275"/>
<evidence type="ECO:0000256" key="1">
    <source>
        <dbReference type="ARBA" id="ARBA00000085"/>
    </source>
</evidence>
<dbReference type="GO" id="GO:0004673">
    <property type="term" value="F:protein histidine kinase activity"/>
    <property type="evidence" value="ECO:0007669"/>
    <property type="project" value="UniProtKB-EC"/>
</dbReference>
<dbReference type="Pfam" id="PF02518">
    <property type="entry name" value="HATPase_c"/>
    <property type="match status" value="1"/>
</dbReference>
<dbReference type="EC" id="2.7.13.3" evidence="2"/>
<evidence type="ECO:0000259" key="6">
    <source>
        <dbReference type="SMART" id="SM00387"/>
    </source>
</evidence>
<evidence type="ECO:0000256" key="3">
    <source>
        <dbReference type="ARBA" id="ARBA00022679"/>
    </source>
</evidence>
<gene>
    <name evidence="7" type="ORF">SAMN04487993_1002277</name>
</gene>
<dbReference type="SUPFAM" id="SSF55874">
    <property type="entry name" value="ATPase domain of HSP90 chaperone/DNA topoisomerase II/histidine kinase"/>
    <property type="match status" value="1"/>
</dbReference>
<evidence type="ECO:0000256" key="5">
    <source>
        <dbReference type="ARBA" id="ARBA00023012"/>
    </source>
</evidence>
<keyword evidence="3" id="KW-0808">Transferase</keyword>
<dbReference type="SUPFAM" id="SSF55781">
    <property type="entry name" value="GAF domain-like"/>
    <property type="match status" value="1"/>
</dbReference>
<keyword evidence="4 7" id="KW-0418">Kinase</keyword>
<accession>A0A1G8J275</accession>
<evidence type="ECO:0000256" key="2">
    <source>
        <dbReference type="ARBA" id="ARBA00012438"/>
    </source>
</evidence>
<dbReference type="CDD" id="cd16917">
    <property type="entry name" value="HATPase_UhpB-NarQ-NarX-like"/>
    <property type="match status" value="1"/>
</dbReference>
<dbReference type="InterPro" id="IPR050482">
    <property type="entry name" value="Sensor_HK_TwoCompSys"/>
</dbReference>
<dbReference type="RefSeq" id="WP_242656627.1">
    <property type="nucleotide sequence ID" value="NZ_FNEJ01000002.1"/>
</dbReference>
<evidence type="ECO:0000313" key="7">
    <source>
        <dbReference type="EMBL" id="SDI25375.1"/>
    </source>
</evidence>
<sequence>MTAAQMAADPPARGDVILGLGAQLAGVVEIRSALSAVAPQIAEIVSYTHADICLHDSPGWVVSYEVGIETRWSRKRTRVQYSPVRELLTGRTDLMLTANAMTDPRYTYPGACCEPILNHRLRSRINVPMVVMGRVIGTLNVSHNIEGLYGMAQVEAVRELSQVLSPHFHALHAAEKAQQAARARARAQEQADGLRRGALELTQALEQERQRIGMDLHDQTLADLTRILRDLTSEAPLDRDLLAERVTDTIDDLRRLIDMAVPTLLDLFGFAHAVRVHLERAVGSDPVTIDVEDATEGAPDRLNPTARTALYRIAQEAINNAARHARATHIVVSITRDPAARLRVIIRDDGCGIGADGGGRHSGLAHLRTRAHLVGADLEIVADGGTCVTVTLPAGAEGTA</sequence>
<comment type="catalytic activity">
    <reaction evidence="1">
        <text>ATP + protein L-histidine = ADP + protein N-phospho-L-histidine.</text>
        <dbReference type="EC" id="2.7.13.3"/>
    </reaction>
</comment>
<keyword evidence="8" id="KW-1185">Reference proteome</keyword>
<proteinExistence type="predicted"/>
<dbReference type="PANTHER" id="PTHR24421:SF10">
    <property type="entry name" value="NITRATE_NITRITE SENSOR PROTEIN NARQ"/>
    <property type="match status" value="1"/>
</dbReference>
<feature type="domain" description="Histidine kinase/HSP90-like ATPase" evidence="6">
    <location>
        <begin position="305"/>
        <end position="396"/>
    </location>
</feature>
<protein>
    <recommendedName>
        <fullName evidence="2">histidine kinase</fullName>
        <ecNumber evidence="2">2.7.13.3</ecNumber>
    </recommendedName>
</protein>
<dbReference type="STRING" id="555512.SAMN04487993_1002277"/>
<organism evidence="7 8">
    <name type="scientific">Salipiger marinus</name>
    <dbReference type="NCBI Taxonomy" id="555512"/>
    <lineage>
        <taxon>Bacteria</taxon>
        <taxon>Pseudomonadati</taxon>
        <taxon>Pseudomonadota</taxon>
        <taxon>Alphaproteobacteria</taxon>
        <taxon>Rhodobacterales</taxon>
        <taxon>Roseobacteraceae</taxon>
        <taxon>Salipiger</taxon>
    </lineage>
</organism>
<dbReference type="EMBL" id="FNEJ01000002">
    <property type="protein sequence ID" value="SDI25375.1"/>
    <property type="molecule type" value="Genomic_DNA"/>
</dbReference>
<dbReference type="Proteomes" id="UP000199093">
    <property type="component" value="Unassembled WGS sequence"/>
</dbReference>
<name>A0A1G8J275_9RHOB</name>
<dbReference type="SMART" id="SM00387">
    <property type="entry name" value="HATPase_c"/>
    <property type="match status" value="1"/>
</dbReference>
<evidence type="ECO:0000256" key="4">
    <source>
        <dbReference type="ARBA" id="ARBA00022777"/>
    </source>
</evidence>
<dbReference type="InterPro" id="IPR029016">
    <property type="entry name" value="GAF-like_dom_sf"/>
</dbReference>
<keyword evidence="5" id="KW-0902">Two-component regulatory system</keyword>
<reference evidence="7 8" key="1">
    <citation type="submission" date="2016-10" db="EMBL/GenBank/DDBJ databases">
        <authorList>
            <person name="de Groot N.N."/>
        </authorList>
    </citation>
    <scope>NUCLEOTIDE SEQUENCE [LARGE SCALE GENOMIC DNA]</scope>
    <source>
        <strain evidence="7 8">DSM 26424</strain>
    </source>
</reference>
<evidence type="ECO:0000313" key="8">
    <source>
        <dbReference type="Proteomes" id="UP000199093"/>
    </source>
</evidence>
<dbReference type="PANTHER" id="PTHR24421">
    <property type="entry name" value="NITRATE/NITRITE SENSOR PROTEIN NARX-RELATED"/>
    <property type="match status" value="1"/>
</dbReference>
<dbReference type="InterPro" id="IPR003594">
    <property type="entry name" value="HATPase_dom"/>
</dbReference>
<dbReference type="GO" id="GO:0000160">
    <property type="term" value="P:phosphorelay signal transduction system"/>
    <property type="evidence" value="ECO:0007669"/>
    <property type="project" value="UniProtKB-KW"/>
</dbReference>
<dbReference type="Gene3D" id="3.30.450.40">
    <property type="match status" value="1"/>
</dbReference>
<dbReference type="InterPro" id="IPR036890">
    <property type="entry name" value="HATPase_C_sf"/>
</dbReference>